<name>A0A2T0W3C6_9RHOB</name>
<evidence type="ECO:0000256" key="2">
    <source>
        <dbReference type="ARBA" id="ARBA00006236"/>
    </source>
</evidence>
<dbReference type="SUPFAM" id="SSF103473">
    <property type="entry name" value="MFS general substrate transporter"/>
    <property type="match status" value="1"/>
</dbReference>
<feature type="transmembrane region" description="Helical" evidence="8">
    <location>
        <begin position="168"/>
        <end position="188"/>
    </location>
</feature>
<keyword evidence="5 8" id="KW-0812">Transmembrane</keyword>
<reference evidence="10 11" key="1">
    <citation type="submission" date="2018-03" db="EMBL/GenBank/DDBJ databases">
        <title>Genomic Encyclopedia of Archaeal and Bacterial Type Strains, Phase II (KMG-II): from individual species to whole genera.</title>
        <authorList>
            <person name="Goeker M."/>
        </authorList>
    </citation>
    <scope>NUCLEOTIDE SEQUENCE [LARGE SCALE GENOMIC DNA]</scope>
    <source>
        <strain evidence="10 11">DSM 101533</strain>
    </source>
</reference>
<dbReference type="Pfam" id="PF07690">
    <property type="entry name" value="MFS_1"/>
    <property type="match status" value="1"/>
</dbReference>
<feature type="transmembrane region" description="Helical" evidence="8">
    <location>
        <begin position="51"/>
        <end position="70"/>
    </location>
</feature>
<dbReference type="OrthoDB" id="9800416at2"/>
<proteinExistence type="inferred from homology"/>
<evidence type="ECO:0000259" key="9">
    <source>
        <dbReference type="PROSITE" id="PS50850"/>
    </source>
</evidence>
<dbReference type="Proteomes" id="UP000238007">
    <property type="component" value="Unassembled WGS sequence"/>
</dbReference>
<evidence type="ECO:0000313" key="11">
    <source>
        <dbReference type="Proteomes" id="UP000238007"/>
    </source>
</evidence>
<feature type="transmembrane region" description="Helical" evidence="8">
    <location>
        <begin position="283"/>
        <end position="306"/>
    </location>
</feature>
<feature type="transmembrane region" description="Helical" evidence="8">
    <location>
        <begin position="18"/>
        <end position="39"/>
    </location>
</feature>
<gene>
    <name evidence="10" type="ORF">CLV80_102357</name>
</gene>
<accession>A0A2T0W3C6</accession>
<organism evidence="10 11">
    <name type="scientific">Yoonia maritima</name>
    <dbReference type="NCBI Taxonomy" id="1435347"/>
    <lineage>
        <taxon>Bacteria</taxon>
        <taxon>Pseudomonadati</taxon>
        <taxon>Pseudomonadota</taxon>
        <taxon>Alphaproteobacteria</taxon>
        <taxon>Rhodobacterales</taxon>
        <taxon>Paracoccaceae</taxon>
        <taxon>Yoonia</taxon>
    </lineage>
</organism>
<feature type="transmembrane region" description="Helical" evidence="8">
    <location>
        <begin position="140"/>
        <end position="162"/>
    </location>
</feature>
<dbReference type="NCBIfam" id="TIGR00710">
    <property type="entry name" value="efflux_Bcr_CflA"/>
    <property type="match status" value="1"/>
</dbReference>
<feature type="transmembrane region" description="Helical" evidence="8">
    <location>
        <begin position="377"/>
        <end position="397"/>
    </location>
</feature>
<feature type="transmembrane region" description="Helical" evidence="8">
    <location>
        <begin position="252"/>
        <end position="271"/>
    </location>
</feature>
<keyword evidence="3 8" id="KW-0813">Transport</keyword>
<feature type="domain" description="Major facilitator superfamily (MFS) profile" evidence="9">
    <location>
        <begin position="17"/>
        <end position="400"/>
    </location>
</feature>
<dbReference type="PROSITE" id="PS50850">
    <property type="entry name" value="MFS"/>
    <property type="match status" value="1"/>
</dbReference>
<dbReference type="GO" id="GO:0042910">
    <property type="term" value="F:xenobiotic transmembrane transporter activity"/>
    <property type="evidence" value="ECO:0007669"/>
    <property type="project" value="InterPro"/>
</dbReference>
<sequence>MSNLPFIRFLDRTTPPHIVTLVLITGMSALSMSIFLPSLAKMTAYFDTDYAIMQIALSGYLAATAVLQIFIGPISDRYGRRIMIMGALTIFVIASIGALLAPTVQTFLFFRILQAAVATSLALSRAIVRDIVSQEEAASMMGYVTMGTALVPMFGPMVGGLLDEAFDWHAIFIFLAVAGFATLILVYLDLGETVAKGGVSFRDQVKAYPELLGSPRFWGYALCSAFSSGAFFALLGGASFVGSEIFGLSPMWSGIALGAPAIGYAVGNYLSGRYSVKVGINKMAIIGTSLTILGLGASAALTLGGLVHPLSFFGFCVFLGLGNGIALPNVMAGSISVRPHLAGTASGLSGAIMIGGGAALSQFAGGILTVETGTLPLQLLMLGTAVLSLLSVLFVVWRERKIT</sequence>
<dbReference type="AlphaFoldDB" id="A0A2T0W3C6"/>
<evidence type="ECO:0000256" key="6">
    <source>
        <dbReference type="ARBA" id="ARBA00022989"/>
    </source>
</evidence>
<dbReference type="CDD" id="cd17320">
    <property type="entry name" value="MFS_MdfA_MDR_like"/>
    <property type="match status" value="1"/>
</dbReference>
<dbReference type="InterPro" id="IPR020846">
    <property type="entry name" value="MFS_dom"/>
</dbReference>
<feature type="transmembrane region" description="Helical" evidence="8">
    <location>
        <begin position="107"/>
        <end position="128"/>
    </location>
</feature>
<keyword evidence="4" id="KW-1003">Cell membrane</keyword>
<feature type="transmembrane region" description="Helical" evidence="8">
    <location>
        <begin position="217"/>
        <end position="240"/>
    </location>
</feature>
<evidence type="ECO:0000256" key="5">
    <source>
        <dbReference type="ARBA" id="ARBA00022692"/>
    </source>
</evidence>
<feature type="transmembrane region" description="Helical" evidence="8">
    <location>
        <begin position="82"/>
        <end position="101"/>
    </location>
</feature>
<dbReference type="InterPro" id="IPR036259">
    <property type="entry name" value="MFS_trans_sf"/>
</dbReference>
<dbReference type="EMBL" id="PVTP01000002">
    <property type="protein sequence ID" value="PRY79711.1"/>
    <property type="molecule type" value="Genomic_DNA"/>
</dbReference>
<keyword evidence="11" id="KW-1185">Reference proteome</keyword>
<evidence type="ECO:0000256" key="1">
    <source>
        <dbReference type="ARBA" id="ARBA00004651"/>
    </source>
</evidence>
<dbReference type="InterPro" id="IPR011701">
    <property type="entry name" value="MFS"/>
</dbReference>
<keyword evidence="8" id="KW-0997">Cell inner membrane</keyword>
<comment type="caution">
    <text evidence="10">The sequence shown here is derived from an EMBL/GenBank/DDBJ whole genome shotgun (WGS) entry which is preliminary data.</text>
</comment>
<comment type="similarity">
    <text evidence="2 8">Belongs to the major facilitator superfamily. Bcr/CmlA family.</text>
</comment>
<dbReference type="InterPro" id="IPR004812">
    <property type="entry name" value="Efflux_drug-R_Bcr/CmlA"/>
</dbReference>
<feature type="transmembrane region" description="Helical" evidence="8">
    <location>
        <begin position="312"/>
        <end position="332"/>
    </location>
</feature>
<evidence type="ECO:0000256" key="8">
    <source>
        <dbReference type="RuleBase" id="RU365088"/>
    </source>
</evidence>
<protein>
    <recommendedName>
        <fullName evidence="8">Bcr/CflA family efflux transporter</fullName>
    </recommendedName>
</protein>
<dbReference type="Gene3D" id="1.20.1720.10">
    <property type="entry name" value="Multidrug resistance protein D"/>
    <property type="match status" value="1"/>
</dbReference>
<dbReference type="PROSITE" id="PS00216">
    <property type="entry name" value="SUGAR_TRANSPORT_1"/>
    <property type="match status" value="1"/>
</dbReference>
<feature type="transmembrane region" description="Helical" evidence="8">
    <location>
        <begin position="344"/>
        <end position="365"/>
    </location>
</feature>
<dbReference type="InterPro" id="IPR005829">
    <property type="entry name" value="Sugar_transporter_CS"/>
</dbReference>
<evidence type="ECO:0000256" key="7">
    <source>
        <dbReference type="ARBA" id="ARBA00023136"/>
    </source>
</evidence>
<dbReference type="GO" id="GO:1990961">
    <property type="term" value="P:xenobiotic detoxification by transmembrane export across the plasma membrane"/>
    <property type="evidence" value="ECO:0007669"/>
    <property type="project" value="InterPro"/>
</dbReference>
<dbReference type="PANTHER" id="PTHR23501:SF191">
    <property type="entry name" value="VACUOLAR BASIC AMINO ACID TRANSPORTER 4"/>
    <property type="match status" value="1"/>
</dbReference>
<evidence type="ECO:0000313" key="10">
    <source>
        <dbReference type="EMBL" id="PRY79711.1"/>
    </source>
</evidence>
<evidence type="ECO:0000256" key="4">
    <source>
        <dbReference type="ARBA" id="ARBA00022475"/>
    </source>
</evidence>
<comment type="subcellular location">
    <subcellularLocation>
        <location evidence="8">Cell inner membrane</location>
        <topology evidence="8">Multi-pass membrane protein</topology>
    </subcellularLocation>
    <subcellularLocation>
        <location evidence="1">Cell membrane</location>
        <topology evidence="1">Multi-pass membrane protein</topology>
    </subcellularLocation>
</comment>
<evidence type="ECO:0000256" key="3">
    <source>
        <dbReference type="ARBA" id="ARBA00022448"/>
    </source>
</evidence>
<keyword evidence="7 8" id="KW-0472">Membrane</keyword>
<keyword evidence="6 8" id="KW-1133">Transmembrane helix</keyword>
<dbReference type="GO" id="GO:0005886">
    <property type="term" value="C:plasma membrane"/>
    <property type="evidence" value="ECO:0007669"/>
    <property type="project" value="UniProtKB-SubCell"/>
</dbReference>
<dbReference type="PANTHER" id="PTHR23501">
    <property type="entry name" value="MAJOR FACILITATOR SUPERFAMILY"/>
    <property type="match status" value="1"/>
</dbReference>
<dbReference type="RefSeq" id="WP_106355149.1">
    <property type="nucleotide sequence ID" value="NZ_PVTP01000002.1"/>
</dbReference>